<dbReference type="InterPro" id="IPR008030">
    <property type="entry name" value="NmrA-like"/>
</dbReference>
<sequence length="326" mass="36454">MVNVAIIGASGQLASTLIDYLSEHTEHVMLGLVRRDPSTLRTVPRLKYVQTDYQDTAELSRIFKAGSVDVVMSFIIAHLDPDAAVSKRLVDAAIDAGVKRFVPSEWSVGRHLADAIQFLPWYDSKLKTRAYLEQVNTPHKVLEYTLFHSGHFTEYLGHPHAPANLKHIDTIAISFQPEILHALTVEGREEVDRMTFTSPGDVVKVVARALDVEQGKWPVWGGIEGQTVTVKELIDIVERVRGKKLTVERLKESDLVAGRILAKTTPTITHSSVTPEQKEAFEKLLTAGFLMGAARGAYTATREWNEILPDVKFLGIEEYLRSVFRE</sequence>
<dbReference type="Pfam" id="PF05368">
    <property type="entry name" value="NmrA"/>
    <property type="match status" value="1"/>
</dbReference>
<accession>A0A9P9BKD8</accession>
<keyword evidence="3" id="KW-0560">Oxidoreductase</keyword>
<reference evidence="5" key="1">
    <citation type="journal article" date="2021" name="Nat. Commun.">
        <title>Genetic determinants of endophytism in the Arabidopsis root mycobiome.</title>
        <authorList>
            <person name="Mesny F."/>
            <person name="Miyauchi S."/>
            <person name="Thiergart T."/>
            <person name="Pickel B."/>
            <person name="Atanasova L."/>
            <person name="Karlsson M."/>
            <person name="Huettel B."/>
            <person name="Barry K.W."/>
            <person name="Haridas S."/>
            <person name="Chen C."/>
            <person name="Bauer D."/>
            <person name="Andreopoulos W."/>
            <person name="Pangilinan J."/>
            <person name="LaButti K."/>
            <person name="Riley R."/>
            <person name="Lipzen A."/>
            <person name="Clum A."/>
            <person name="Drula E."/>
            <person name="Henrissat B."/>
            <person name="Kohler A."/>
            <person name="Grigoriev I.V."/>
            <person name="Martin F.M."/>
            <person name="Hacquard S."/>
        </authorList>
    </citation>
    <scope>NUCLEOTIDE SEQUENCE</scope>
    <source>
        <strain evidence="5">MPI-CAGE-CH-0230</strain>
    </source>
</reference>
<dbReference type="InterPro" id="IPR051609">
    <property type="entry name" value="NmrA/Isoflavone_reductase-like"/>
</dbReference>
<protein>
    <recommendedName>
        <fullName evidence="4">NmrA-like domain-containing protein</fullName>
    </recommendedName>
</protein>
<dbReference type="Gene3D" id="3.40.50.720">
    <property type="entry name" value="NAD(P)-binding Rossmann-like Domain"/>
    <property type="match status" value="1"/>
</dbReference>
<comment type="similarity">
    <text evidence="1">Belongs to the NmrA-type oxidoreductase family. Isoflavone reductase subfamily.</text>
</comment>
<evidence type="ECO:0000256" key="1">
    <source>
        <dbReference type="ARBA" id="ARBA00005725"/>
    </source>
</evidence>
<dbReference type="RefSeq" id="XP_046006673.1">
    <property type="nucleotide sequence ID" value="XM_046161258.1"/>
</dbReference>
<dbReference type="Proteomes" id="UP000756346">
    <property type="component" value="Unassembled WGS sequence"/>
</dbReference>
<keyword evidence="2" id="KW-0521">NADP</keyword>
<dbReference type="OrthoDB" id="10000533at2759"/>
<dbReference type="EMBL" id="JAGTJQ010000011">
    <property type="protein sequence ID" value="KAH7018406.1"/>
    <property type="molecule type" value="Genomic_DNA"/>
</dbReference>
<dbReference type="AlphaFoldDB" id="A0A9P9BKD8"/>
<evidence type="ECO:0000256" key="2">
    <source>
        <dbReference type="ARBA" id="ARBA00022857"/>
    </source>
</evidence>
<name>A0A9P9BKD8_9PEZI</name>
<comment type="caution">
    <text evidence="5">The sequence shown here is derived from an EMBL/GenBank/DDBJ whole genome shotgun (WGS) entry which is preliminary data.</text>
</comment>
<evidence type="ECO:0000313" key="5">
    <source>
        <dbReference type="EMBL" id="KAH7018406.1"/>
    </source>
</evidence>
<dbReference type="InterPro" id="IPR036291">
    <property type="entry name" value="NAD(P)-bd_dom_sf"/>
</dbReference>
<dbReference type="SUPFAM" id="SSF51735">
    <property type="entry name" value="NAD(P)-binding Rossmann-fold domains"/>
    <property type="match status" value="1"/>
</dbReference>
<dbReference type="PANTHER" id="PTHR47706:SF4">
    <property type="entry name" value="NMRA-LIKE DOMAIN-CONTAINING PROTEIN"/>
    <property type="match status" value="1"/>
</dbReference>
<dbReference type="GeneID" id="70190804"/>
<gene>
    <name evidence="5" type="ORF">B0I36DRAFT_388623</name>
</gene>
<evidence type="ECO:0000313" key="6">
    <source>
        <dbReference type="Proteomes" id="UP000756346"/>
    </source>
</evidence>
<dbReference type="PANTHER" id="PTHR47706">
    <property type="entry name" value="NMRA-LIKE FAMILY PROTEIN"/>
    <property type="match status" value="1"/>
</dbReference>
<dbReference type="GO" id="GO:0016491">
    <property type="term" value="F:oxidoreductase activity"/>
    <property type="evidence" value="ECO:0007669"/>
    <property type="project" value="UniProtKB-KW"/>
</dbReference>
<evidence type="ECO:0000256" key="3">
    <source>
        <dbReference type="ARBA" id="ARBA00023002"/>
    </source>
</evidence>
<proteinExistence type="inferred from homology"/>
<feature type="domain" description="NmrA-like" evidence="4">
    <location>
        <begin position="4"/>
        <end position="283"/>
    </location>
</feature>
<organism evidence="5 6">
    <name type="scientific">Microdochium trichocladiopsis</name>
    <dbReference type="NCBI Taxonomy" id="1682393"/>
    <lineage>
        <taxon>Eukaryota</taxon>
        <taxon>Fungi</taxon>
        <taxon>Dikarya</taxon>
        <taxon>Ascomycota</taxon>
        <taxon>Pezizomycotina</taxon>
        <taxon>Sordariomycetes</taxon>
        <taxon>Xylariomycetidae</taxon>
        <taxon>Xylariales</taxon>
        <taxon>Microdochiaceae</taxon>
        <taxon>Microdochium</taxon>
    </lineage>
</organism>
<keyword evidence="6" id="KW-1185">Reference proteome</keyword>
<evidence type="ECO:0000259" key="4">
    <source>
        <dbReference type="Pfam" id="PF05368"/>
    </source>
</evidence>